<sequence>MSIDHTKMNCELTRRDTFKDCPVSFIDGNILAKIGFIYLGFDASVECHFCKVRIHKWQESNCPISDHIKWSPNCPLIRRAPTNNIPIDGDSLNNILPEVTYDECGARKHELLKIAPKYPQYMKESDRLESFEDWPISLLPRPEELSDAGFFYDGTGDRVKCFSCDLRLKDWSSEDRPWEQHALWSTGCHYLDLIKGREYIDFIKKQKHTNEFANIESAFNALSIEEQDNVKNEERLCKICRISKFDVVFVPCGHVICVKCSTNVTTCPMCRSAYEKVIRIYY</sequence>
<dbReference type="GO" id="GO:0061630">
    <property type="term" value="F:ubiquitin protein ligase activity"/>
    <property type="evidence" value="ECO:0007669"/>
    <property type="project" value="TreeGrafter"/>
</dbReference>
<dbReference type="SMART" id="SM00184">
    <property type="entry name" value="RING"/>
    <property type="match status" value="1"/>
</dbReference>
<evidence type="ECO:0000256" key="2">
    <source>
        <dbReference type="ARBA" id="ARBA00022771"/>
    </source>
</evidence>
<dbReference type="InterPro" id="IPR001370">
    <property type="entry name" value="BIR_rpt"/>
</dbReference>
<accession>A0A2H4T2R6</accession>
<dbReference type="SUPFAM" id="SSF57924">
    <property type="entry name" value="Inhibitor of apoptosis (IAP) repeat"/>
    <property type="match status" value="2"/>
</dbReference>
<evidence type="ECO:0000313" key="7">
    <source>
        <dbReference type="Proteomes" id="UP000289333"/>
    </source>
</evidence>
<dbReference type="Proteomes" id="UP000289333">
    <property type="component" value="Segment"/>
</dbReference>
<dbReference type="Gene3D" id="1.10.1170.10">
    <property type="entry name" value="Inhibitor Of Apoptosis Protein (2mihbC-IAP-1), Chain A"/>
    <property type="match status" value="2"/>
</dbReference>
<dbReference type="InterPro" id="IPR001841">
    <property type="entry name" value="Znf_RING"/>
</dbReference>
<proteinExistence type="predicted"/>
<dbReference type="InterPro" id="IPR013083">
    <property type="entry name" value="Znf_RING/FYVE/PHD"/>
</dbReference>
<evidence type="ECO:0000259" key="5">
    <source>
        <dbReference type="PROSITE" id="PS50089"/>
    </source>
</evidence>
<dbReference type="FunFam" id="1.10.1170.10:FF:000002">
    <property type="entry name" value="Baculoviral IAP repeat containing 7"/>
    <property type="match status" value="1"/>
</dbReference>
<dbReference type="InterPro" id="IPR050784">
    <property type="entry name" value="IAP"/>
</dbReference>
<dbReference type="GO" id="GO:0008270">
    <property type="term" value="F:zinc ion binding"/>
    <property type="evidence" value="ECO:0007669"/>
    <property type="project" value="UniProtKB-KW"/>
</dbReference>
<dbReference type="Pfam" id="PF13920">
    <property type="entry name" value="zf-C3HC4_3"/>
    <property type="match status" value="1"/>
</dbReference>
<organism evidence="6">
    <name type="scientific">Tomelloso virus</name>
    <dbReference type="NCBI Taxonomy" id="2053981"/>
    <lineage>
        <taxon>Viruses</taxon>
        <taxon>Viruses incertae sedis</taxon>
        <taxon>Naldaviricetes</taxon>
        <taxon>Lefavirales</taxon>
        <taxon>Nudiviridae</taxon>
        <taxon>Alphanudivirus</taxon>
        <taxon>Alphanudivirus alterdromelanogasteris</taxon>
    </lineage>
</organism>
<dbReference type="Gene3D" id="3.30.40.10">
    <property type="entry name" value="Zinc/RING finger domain, C3HC4 (zinc finger)"/>
    <property type="match status" value="1"/>
</dbReference>
<keyword evidence="3" id="KW-0862">Zinc</keyword>
<evidence type="ECO:0000256" key="4">
    <source>
        <dbReference type="PROSITE-ProRule" id="PRU00175"/>
    </source>
</evidence>
<dbReference type="Pfam" id="PF00653">
    <property type="entry name" value="BIR"/>
    <property type="match status" value="2"/>
</dbReference>
<dbReference type="PROSITE" id="PS50089">
    <property type="entry name" value="ZF_RING_2"/>
    <property type="match status" value="1"/>
</dbReference>
<evidence type="ECO:0000313" key="6">
    <source>
        <dbReference type="EMBL" id="ATY70223.1"/>
    </source>
</evidence>
<dbReference type="GO" id="GO:0090263">
    <property type="term" value="P:positive regulation of canonical Wnt signaling pathway"/>
    <property type="evidence" value="ECO:0007669"/>
    <property type="project" value="TreeGrafter"/>
</dbReference>
<dbReference type="CDD" id="cd00022">
    <property type="entry name" value="BIR"/>
    <property type="match status" value="2"/>
</dbReference>
<dbReference type="GO" id="GO:0051726">
    <property type="term" value="P:regulation of cell cycle"/>
    <property type="evidence" value="ECO:0007669"/>
    <property type="project" value="TreeGrafter"/>
</dbReference>
<keyword evidence="2 4" id="KW-0863">Zinc-finger</keyword>
<dbReference type="OrthoDB" id="9255at10239"/>
<dbReference type="RefSeq" id="YP_009553412.1">
    <property type="nucleotide sequence ID" value="NC_040789.1"/>
</dbReference>
<reference evidence="6" key="1">
    <citation type="journal article" date="2021" name="Virus">
        <title>The discovery, distribution and diversity of DNA viruses associated with Drosophila melanogaster in Europe.</title>
        <authorList>
            <person name="Wallace M.A."/>
            <person name="Coffman K.A."/>
            <person name="Gilbert C."/>
            <person name="Ravindran S."/>
            <person name="Albery G.F."/>
            <person name="Abbott J."/>
            <person name="Argyridou E."/>
            <person name="Bellosta P."/>
            <person name="Betancourt A.J."/>
            <person name="Colinet H."/>
            <person name="Eric K."/>
            <person name="Glaser-Schmitt A."/>
            <person name="Grath S."/>
            <person name="Jelic M."/>
            <person name="Kankare M."/>
            <person name="Kozeretska I."/>
            <person name="Loeschcke V."/>
            <person name="Montchamp-Moreau C."/>
            <person name="Ometto L."/>
            <person name="Onder B.S."/>
            <person name="Orengo D.J."/>
            <person name="Parsch J."/>
            <person name="Pascual M."/>
            <person name="Patenkovic A."/>
            <person name="Puerma E."/>
            <person name="Ritchie M.G."/>
            <person name="Rota-Stabelli O."/>
            <person name="Schou M.F."/>
            <person name="Serga S.V."/>
            <person name="Stamenkovic-Radak M."/>
            <person name="Tanaskovic M."/>
            <person name="Veselinovic M.S."/>
            <person name="Vieira J."/>
            <person name="Vieira C.P."/>
            <person name="Kapun M."/>
            <person name="Flatt T."/>
            <person name="Gonzalez J."/>
            <person name="Staubach F."/>
            <person name="Obbard D.J."/>
        </authorList>
    </citation>
    <scope>NUCLEOTIDE SEQUENCE</scope>
    <source>
        <strain evidence="6">DrosEU28 Tomelloso 2015</strain>
    </source>
</reference>
<keyword evidence="7" id="KW-1185">Reference proteome</keyword>
<feature type="domain" description="RING-type" evidence="5">
    <location>
        <begin position="237"/>
        <end position="271"/>
    </location>
</feature>
<dbReference type="GO" id="GO:0031398">
    <property type="term" value="P:positive regulation of protein ubiquitination"/>
    <property type="evidence" value="ECO:0007669"/>
    <property type="project" value="TreeGrafter"/>
</dbReference>
<dbReference type="GO" id="GO:0043027">
    <property type="term" value="F:cysteine-type endopeptidase inhibitor activity involved in apoptotic process"/>
    <property type="evidence" value="ECO:0007669"/>
    <property type="project" value="TreeGrafter"/>
</dbReference>
<dbReference type="PROSITE" id="PS50143">
    <property type="entry name" value="BIR_REPEAT_2"/>
    <property type="match status" value="2"/>
</dbReference>
<evidence type="ECO:0000256" key="1">
    <source>
        <dbReference type="ARBA" id="ARBA00022723"/>
    </source>
</evidence>
<keyword evidence="1" id="KW-0479">Metal-binding</keyword>
<evidence type="ECO:0000256" key="3">
    <source>
        <dbReference type="ARBA" id="ARBA00022833"/>
    </source>
</evidence>
<dbReference type="PANTHER" id="PTHR10044">
    <property type="entry name" value="INHIBITOR OF APOPTOSIS"/>
    <property type="match status" value="1"/>
</dbReference>
<dbReference type="EMBL" id="KY457233">
    <property type="protein sequence ID" value="ATY70223.1"/>
    <property type="molecule type" value="Genomic_DNA"/>
</dbReference>
<dbReference type="PANTHER" id="PTHR10044:SF174">
    <property type="entry name" value="DEATH-ASSOCIATED INHIBITOR OF APOPTOSIS 1"/>
    <property type="match status" value="1"/>
</dbReference>
<dbReference type="KEGG" id="vg:41701437"/>
<dbReference type="GeneID" id="41701437"/>
<dbReference type="SMART" id="SM00238">
    <property type="entry name" value="BIR"/>
    <property type="match status" value="2"/>
</dbReference>
<protein>
    <submittedName>
        <fullName evidence="6">Multicapsid nucleopolyhedrovirus inhibitor of apoptosis protein 3-like protein</fullName>
    </submittedName>
</protein>
<name>A0A2H4T2R6_9VIRU</name>